<proteinExistence type="predicted"/>
<sequence>MCRNDSLANTGIVQGLKFGVLMPRKVCGLFVEDQVKCNFKDMSTAKSFTKRAKGFRDAYIGKTLNNVIWPPTDKLKTIPISKPLPVGTLNSMEFWTFDHSTATAVIKLKNNQILLIDHRDLLKFVAAKPFTETAAKIVEKGYWAGAL</sequence>
<keyword evidence="2" id="KW-1185">Reference proteome</keyword>
<reference evidence="2" key="1">
    <citation type="journal article" date="2022" name="Mol. Ecol. Resour.">
        <title>The genomes of chicory, endive, great burdock and yacon provide insights into Asteraceae palaeo-polyploidization history and plant inulin production.</title>
        <authorList>
            <person name="Fan W."/>
            <person name="Wang S."/>
            <person name="Wang H."/>
            <person name="Wang A."/>
            <person name="Jiang F."/>
            <person name="Liu H."/>
            <person name="Zhao H."/>
            <person name="Xu D."/>
            <person name="Zhang Y."/>
        </authorList>
    </citation>
    <scope>NUCLEOTIDE SEQUENCE [LARGE SCALE GENOMIC DNA]</scope>
    <source>
        <strain evidence="2">cv. Punajuju</strain>
    </source>
</reference>
<evidence type="ECO:0000313" key="2">
    <source>
        <dbReference type="Proteomes" id="UP001055811"/>
    </source>
</evidence>
<dbReference type="Proteomes" id="UP001055811">
    <property type="component" value="Linkage Group LG05"/>
</dbReference>
<protein>
    <submittedName>
        <fullName evidence="1">Uncharacterized protein</fullName>
    </submittedName>
</protein>
<dbReference type="EMBL" id="CM042013">
    <property type="protein sequence ID" value="KAI3739301.1"/>
    <property type="molecule type" value="Genomic_DNA"/>
</dbReference>
<reference evidence="1 2" key="2">
    <citation type="journal article" date="2022" name="Mol. Ecol. Resour.">
        <title>The genomes of chicory, endive, great burdock and yacon provide insights into Asteraceae paleo-polyploidization history and plant inulin production.</title>
        <authorList>
            <person name="Fan W."/>
            <person name="Wang S."/>
            <person name="Wang H."/>
            <person name="Wang A."/>
            <person name="Jiang F."/>
            <person name="Liu H."/>
            <person name="Zhao H."/>
            <person name="Xu D."/>
            <person name="Zhang Y."/>
        </authorList>
    </citation>
    <scope>NUCLEOTIDE SEQUENCE [LARGE SCALE GENOMIC DNA]</scope>
    <source>
        <strain evidence="2">cv. Punajuju</strain>
        <tissue evidence="1">Leaves</tissue>
    </source>
</reference>
<organism evidence="1 2">
    <name type="scientific">Cichorium intybus</name>
    <name type="common">Chicory</name>
    <dbReference type="NCBI Taxonomy" id="13427"/>
    <lineage>
        <taxon>Eukaryota</taxon>
        <taxon>Viridiplantae</taxon>
        <taxon>Streptophyta</taxon>
        <taxon>Embryophyta</taxon>
        <taxon>Tracheophyta</taxon>
        <taxon>Spermatophyta</taxon>
        <taxon>Magnoliopsida</taxon>
        <taxon>eudicotyledons</taxon>
        <taxon>Gunneridae</taxon>
        <taxon>Pentapetalae</taxon>
        <taxon>asterids</taxon>
        <taxon>campanulids</taxon>
        <taxon>Asterales</taxon>
        <taxon>Asteraceae</taxon>
        <taxon>Cichorioideae</taxon>
        <taxon>Cichorieae</taxon>
        <taxon>Cichoriinae</taxon>
        <taxon>Cichorium</taxon>
    </lineage>
</organism>
<evidence type="ECO:0000313" key="1">
    <source>
        <dbReference type="EMBL" id="KAI3739301.1"/>
    </source>
</evidence>
<name>A0ACB9CYP3_CICIN</name>
<gene>
    <name evidence="1" type="ORF">L2E82_29704</name>
</gene>
<comment type="caution">
    <text evidence="1">The sequence shown here is derived from an EMBL/GenBank/DDBJ whole genome shotgun (WGS) entry which is preliminary data.</text>
</comment>
<accession>A0ACB9CYP3</accession>